<evidence type="ECO:0000313" key="1">
    <source>
        <dbReference type="EMBL" id="VDM11155.1"/>
    </source>
</evidence>
<dbReference type="EMBL" id="UYWW01001914">
    <property type="protein sequence ID" value="VDM11155.1"/>
    <property type="molecule type" value="Genomic_DNA"/>
</dbReference>
<dbReference type="InParanoid" id="A0A3P7FPF1"/>
<organism evidence="1 2">
    <name type="scientific">Wuchereria bancrofti</name>
    <dbReference type="NCBI Taxonomy" id="6293"/>
    <lineage>
        <taxon>Eukaryota</taxon>
        <taxon>Metazoa</taxon>
        <taxon>Ecdysozoa</taxon>
        <taxon>Nematoda</taxon>
        <taxon>Chromadorea</taxon>
        <taxon>Rhabditida</taxon>
        <taxon>Spirurina</taxon>
        <taxon>Spiruromorpha</taxon>
        <taxon>Filarioidea</taxon>
        <taxon>Onchocercidae</taxon>
        <taxon>Wuchereria</taxon>
    </lineage>
</organism>
<gene>
    <name evidence="1" type="ORF">WBA_LOCUS4541</name>
</gene>
<dbReference type="AlphaFoldDB" id="A0A3P7FPF1"/>
<evidence type="ECO:0000313" key="2">
    <source>
        <dbReference type="Proteomes" id="UP000270924"/>
    </source>
</evidence>
<dbReference type="Proteomes" id="UP000270924">
    <property type="component" value="Unassembled WGS sequence"/>
</dbReference>
<sequence length="105" mass="12272">MFYSMKIDVYENTEDKMEDKSKEPIACRTKSVKSYKLQLNQKINGINNIKAGVAKKLINRRGLLHKVDVHTRTHNTSYKMQQHYRNDIYQSLSQTITISGIRPNN</sequence>
<protein>
    <submittedName>
        <fullName evidence="1">Uncharacterized protein</fullName>
    </submittedName>
</protein>
<accession>A0A3P7FPF1</accession>
<reference evidence="1 2" key="1">
    <citation type="submission" date="2018-11" db="EMBL/GenBank/DDBJ databases">
        <authorList>
            <consortium name="Pathogen Informatics"/>
        </authorList>
    </citation>
    <scope>NUCLEOTIDE SEQUENCE [LARGE SCALE GENOMIC DNA]</scope>
</reference>
<proteinExistence type="predicted"/>
<name>A0A3P7FPF1_WUCBA</name>
<keyword evidence="2" id="KW-1185">Reference proteome</keyword>